<dbReference type="Proteomes" id="UP000291022">
    <property type="component" value="Unassembled WGS sequence"/>
</dbReference>
<feature type="compositionally biased region" description="Basic and acidic residues" evidence="1">
    <location>
        <begin position="134"/>
        <end position="144"/>
    </location>
</feature>
<dbReference type="GO" id="GO:0003676">
    <property type="term" value="F:nucleic acid binding"/>
    <property type="evidence" value="ECO:0007669"/>
    <property type="project" value="UniProtKB-UniRule"/>
</dbReference>
<dbReference type="PANTHER" id="PTHR32019">
    <property type="entry name" value="R3H DOMAIN-CONTAINING PROTEIN 4"/>
    <property type="match status" value="1"/>
</dbReference>
<dbReference type="Pfam" id="PF01424">
    <property type="entry name" value="R3H"/>
    <property type="match status" value="1"/>
</dbReference>
<reference evidence="4" key="1">
    <citation type="submission" date="2016-06" db="EMBL/GenBank/DDBJ databases">
        <title>De novo assembly and RNA-Seq shows season-dependent expression and editing in black bear kidneys.</title>
        <authorList>
            <person name="Korstanje R."/>
            <person name="Srivastava A."/>
            <person name="Sarsani V.K."/>
            <person name="Sheehan S.M."/>
            <person name="Seger R.L."/>
            <person name="Barter M.E."/>
            <person name="Lindqvist C."/>
            <person name="Brody L.C."/>
            <person name="Mullikin J.C."/>
        </authorList>
    </citation>
    <scope>NUCLEOTIDE SEQUENCE [LARGE SCALE GENOMIC DNA]</scope>
</reference>
<dbReference type="STRING" id="9643.ENSUAMP00000006605"/>
<keyword evidence="4" id="KW-1185">Reference proteome</keyword>
<evidence type="ECO:0000256" key="1">
    <source>
        <dbReference type="SAM" id="MobiDB-lite"/>
    </source>
</evidence>
<proteinExistence type="predicted"/>
<name>A0A452QMN4_URSAM</name>
<dbReference type="Pfam" id="PF13902">
    <property type="entry name" value="R3H-assoc"/>
    <property type="match status" value="1"/>
</dbReference>
<evidence type="ECO:0000259" key="2">
    <source>
        <dbReference type="PROSITE" id="PS51061"/>
    </source>
</evidence>
<dbReference type="Ensembl" id="ENSUAMT00000007465.1">
    <property type="protein sequence ID" value="ENSUAMP00000006605.1"/>
    <property type="gene ID" value="ENSUAMG00000005751.1"/>
</dbReference>
<dbReference type="InterPro" id="IPR025952">
    <property type="entry name" value="R3H-assoc_dom"/>
</dbReference>
<dbReference type="InterPro" id="IPR036867">
    <property type="entry name" value="R3H_dom_sf"/>
</dbReference>
<evidence type="ECO:0000313" key="4">
    <source>
        <dbReference type="Proteomes" id="UP000291022"/>
    </source>
</evidence>
<reference evidence="3" key="3">
    <citation type="submission" date="2025-09" db="UniProtKB">
        <authorList>
            <consortium name="Ensembl"/>
        </authorList>
    </citation>
    <scope>IDENTIFICATION</scope>
</reference>
<feature type="region of interest" description="Disordered" evidence="1">
    <location>
        <begin position="119"/>
        <end position="147"/>
    </location>
</feature>
<evidence type="ECO:0000313" key="3">
    <source>
        <dbReference type="Ensembl" id="ENSUAMP00000006605.1"/>
    </source>
</evidence>
<reference evidence="3" key="2">
    <citation type="submission" date="2025-08" db="UniProtKB">
        <authorList>
            <consortium name="Ensembl"/>
        </authorList>
    </citation>
    <scope>IDENTIFICATION</scope>
</reference>
<protein>
    <submittedName>
        <fullName evidence="3">R3H domain containing 4</fullName>
    </submittedName>
</protein>
<dbReference type="SUPFAM" id="SSF82708">
    <property type="entry name" value="R3H domain"/>
    <property type="match status" value="1"/>
</dbReference>
<dbReference type="InterPro" id="IPR039629">
    <property type="entry name" value="R3HDM4"/>
</dbReference>
<feature type="domain" description="R3H" evidence="2">
    <location>
        <begin position="170"/>
        <end position="233"/>
    </location>
</feature>
<sequence>MVALENPEGGSEEAVAAVGSAPGGRRTLPLPGCLPALAGSQVKRLSASKRKQHFIHQAVRNSDLVPKAKGRKSLQRLENSEQGLGAPPGDSWGSHENGVYVWNDFMNRSGEEQERVLRYLEDEGKSKTRRRGPGRGEDRRREDPAYTPRDCFQRISRRLRAVLKRSRIPMETLETWEERLLTFFSVSPQAVYTAMLDNSFERLLLHAICQYMDLISASADLEGKRQMKVSNRHLDFLPPGLLLSAYLEQRS</sequence>
<dbReference type="AlphaFoldDB" id="A0A452QMN4"/>
<dbReference type="InterPro" id="IPR001374">
    <property type="entry name" value="R3H_dom"/>
</dbReference>
<dbReference type="GeneTree" id="ENSGT00390000015467"/>
<gene>
    <name evidence="3" type="primary">R3HDM4</name>
</gene>
<organism evidence="3 4">
    <name type="scientific">Ursus americanus</name>
    <name type="common">American black bear</name>
    <name type="synonym">Euarctos americanus</name>
    <dbReference type="NCBI Taxonomy" id="9643"/>
    <lineage>
        <taxon>Eukaryota</taxon>
        <taxon>Metazoa</taxon>
        <taxon>Chordata</taxon>
        <taxon>Craniata</taxon>
        <taxon>Vertebrata</taxon>
        <taxon>Euteleostomi</taxon>
        <taxon>Mammalia</taxon>
        <taxon>Eutheria</taxon>
        <taxon>Laurasiatheria</taxon>
        <taxon>Carnivora</taxon>
        <taxon>Caniformia</taxon>
        <taxon>Ursidae</taxon>
        <taxon>Ursus</taxon>
    </lineage>
</organism>
<dbReference type="PANTHER" id="PTHR32019:SF2">
    <property type="entry name" value="R3H DOMAIN-CONTAINING PROTEIN 4"/>
    <property type="match status" value="1"/>
</dbReference>
<dbReference type="PROSITE" id="PS51061">
    <property type="entry name" value="R3H"/>
    <property type="match status" value="1"/>
</dbReference>
<feature type="region of interest" description="Disordered" evidence="1">
    <location>
        <begin position="1"/>
        <end position="25"/>
    </location>
</feature>
<dbReference type="CDD" id="cd02325">
    <property type="entry name" value="R3H"/>
    <property type="match status" value="1"/>
</dbReference>
<accession>A0A452QMN4</accession>